<organism evidence="1 2">
    <name type="scientific">Cellulomonas triticagri</name>
    <dbReference type="NCBI Taxonomy" id="2483352"/>
    <lineage>
        <taxon>Bacteria</taxon>
        <taxon>Bacillati</taxon>
        <taxon>Actinomycetota</taxon>
        <taxon>Actinomycetes</taxon>
        <taxon>Micrococcales</taxon>
        <taxon>Cellulomonadaceae</taxon>
        <taxon>Cellulomonas</taxon>
    </lineage>
</organism>
<proteinExistence type="predicted"/>
<protein>
    <submittedName>
        <fullName evidence="1">Uncharacterized protein</fullName>
    </submittedName>
</protein>
<name>A0A3M2JGM8_9CELL</name>
<dbReference type="Proteomes" id="UP000269289">
    <property type="component" value="Unassembled WGS sequence"/>
</dbReference>
<gene>
    <name evidence="1" type="ORF">EBM89_07295</name>
</gene>
<dbReference type="EMBL" id="RFFI01000030">
    <property type="protein sequence ID" value="RMI12739.1"/>
    <property type="molecule type" value="Genomic_DNA"/>
</dbReference>
<sequence>MVTPSSVARLALAGAVVLAWVAAPVTVVAVLSREADQVRFATDEAAWVGVRAVDGAREQRLGLALSWEAGPTLVAPAWDGVVEVRHLAVGDEVRSGDAVVVVAGVTRVAHAGERPVTRLLVQGDRGPDVAVLHGLLAERGLAHGAGDRFTAVTGRGVRALAEQLGAGRTEQFDPSWVLHMSAPVLTVADLDLDVGAPAPDVGAPVVTGAAVLLEARVTSQEWAARAATLAGEQDTSAVPAVGDEARSVAPDAELRVGGAVLPLVEARDEVDAAGLPAVTAAVDRGAVAVDAVAVSPPVPGSWAVASAAVRSGPDGSTSVRRQRDGRDEEVAVTVVGADGPSTTVVVGDLDAADRVEVPAGGGAAT</sequence>
<comment type="caution">
    <text evidence="1">The sequence shown here is derived from an EMBL/GenBank/DDBJ whole genome shotgun (WGS) entry which is preliminary data.</text>
</comment>
<evidence type="ECO:0000313" key="1">
    <source>
        <dbReference type="EMBL" id="RMI12739.1"/>
    </source>
</evidence>
<dbReference type="AlphaFoldDB" id="A0A3M2JGM8"/>
<keyword evidence="2" id="KW-1185">Reference proteome</keyword>
<evidence type="ECO:0000313" key="2">
    <source>
        <dbReference type="Proteomes" id="UP000269289"/>
    </source>
</evidence>
<reference evidence="1 2" key="1">
    <citation type="submission" date="2018-10" db="EMBL/GenBank/DDBJ databases">
        <title>Isolation, diversity and antifungal activity of actinobacteria from wheat.</title>
        <authorList>
            <person name="Han C."/>
        </authorList>
    </citation>
    <scope>NUCLEOTIDE SEQUENCE [LARGE SCALE GENOMIC DNA]</scope>
    <source>
        <strain evidence="1 2">NEAU-YY56</strain>
    </source>
</reference>
<accession>A0A3M2JGM8</accession>